<gene>
    <name evidence="10 12" type="primary">lysS</name>
    <name evidence="12" type="ORF">MBORA_02260</name>
</gene>
<dbReference type="HAMAP" id="MF_00177">
    <property type="entry name" value="Lys_tRNA_synth_class1"/>
    <property type="match status" value="1"/>
</dbReference>
<evidence type="ECO:0000256" key="10">
    <source>
        <dbReference type="HAMAP-Rule" id="MF_00177"/>
    </source>
</evidence>
<comment type="catalytic activity">
    <reaction evidence="9 10">
        <text>tRNA(Lys) + L-lysine + ATP = L-lysyl-tRNA(Lys) + AMP + diphosphate</text>
        <dbReference type="Rhea" id="RHEA:20792"/>
        <dbReference type="Rhea" id="RHEA-COMP:9696"/>
        <dbReference type="Rhea" id="RHEA-COMP:9697"/>
        <dbReference type="ChEBI" id="CHEBI:30616"/>
        <dbReference type="ChEBI" id="CHEBI:32551"/>
        <dbReference type="ChEBI" id="CHEBI:33019"/>
        <dbReference type="ChEBI" id="CHEBI:78442"/>
        <dbReference type="ChEBI" id="CHEBI:78529"/>
        <dbReference type="ChEBI" id="CHEBI:456215"/>
        <dbReference type="EC" id="6.1.1.6"/>
    </reaction>
</comment>
<dbReference type="InterPro" id="IPR045462">
    <property type="entry name" value="aa-tRNA-synth_I_cd-bd"/>
</dbReference>
<accession>A0A166CFR2</accession>
<dbReference type="Pfam" id="PF19269">
    <property type="entry name" value="Anticodon_2"/>
    <property type="match status" value="1"/>
</dbReference>
<reference evidence="13" key="1">
    <citation type="journal article" date="2016" name="Genome Announc.">
        <title>Draft Genome Sequences of Methanobrevibacter curvatus DSM11111, Methanobrevibacter cuticularis DSM11139, Methanobrevibacter filiformis DSM11501, and Methanobrevibacter oralis DSM7256.</title>
        <authorList>
            <person name="Poehlein A."/>
            <person name="Seedorf H."/>
        </authorList>
    </citation>
    <scope>NUCLEOTIDE SEQUENCE [LARGE SCALE GENOMIC DNA]</scope>
    <source>
        <strain evidence="13">DSM 7256 / JCM 30027 / ZR</strain>
    </source>
</reference>
<evidence type="ECO:0000256" key="9">
    <source>
        <dbReference type="ARBA" id="ARBA00048573"/>
    </source>
</evidence>
<evidence type="ECO:0000256" key="7">
    <source>
        <dbReference type="ARBA" id="ARBA00022917"/>
    </source>
</evidence>
<dbReference type="Gene3D" id="3.40.50.620">
    <property type="entry name" value="HUPs"/>
    <property type="match status" value="2"/>
</dbReference>
<dbReference type="PATRIC" id="fig|66851.6.peg.275"/>
<keyword evidence="4 10" id="KW-0436">Ligase</keyword>
<dbReference type="Pfam" id="PF01921">
    <property type="entry name" value="tRNA-synt_1f"/>
    <property type="match status" value="1"/>
</dbReference>
<dbReference type="PANTHER" id="PTHR37940:SF1">
    <property type="entry name" value="LYSINE--TRNA LIGASE"/>
    <property type="match status" value="1"/>
</dbReference>
<dbReference type="EC" id="6.1.1.6" evidence="10"/>
<evidence type="ECO:0000256" key="5">
    <source>
        <dbReference type="ARBA" id="ARBA00022741"/>
    </source>
</evidence>
<dbReference type="InterPro" id="IPR008925">
    <property type="entry name" value="aa_tRNA-synth_I_cd-bd_sf"/>
</dbReference>
<dbReference type="GO" id="GO:0004824">
    <property type="term" value="F:lysine-tRNA ligase activity"/>
    <property type="evidence" value="ECO:0007669"/>
    <property type="project" value="UniProtKB-UniRule"/>
</dbReference>
<dbReference type="EMBL" id="LWMU01000042">
    <property type="protein sequence ID" value="KZX13897.1"/>
    <property type="molecule type" value="Genomic_DNA"/>
</dbReference>
<evidence type="ECO:0000256" key="2">
    <source>
        <dbReference type="ARBA" id="ARBA00005594"/>
    </source>
</evidence>
<dbReference type="SUPFAM" id="SSF48163">
    <property type="entry name" value="An anticodon-binding domain of class I aminoacyl-tRNA synthetases"/>
    <property type="match status" value="1"/>
</dbReference>
<feature type="binding site" evidence="10">
    <location>
        <position position="275"/>
    </location>
    <ligand>
        <name>ATP</name>
        <dbReference type="ChEBI" id="CHEBI:30616"/>
    </ligand>
</feature>
<dbReference type="RefSeq" id="WP_042693660.1">
    <property type="nucleotide sequence ID" value="NZ_CABMAB010000024.1"/>
</dbReference>
<dbReference type="InterPro" id="IPR014729">
    <property type="entry name" value="Rossmann-like_a/b/a_fold"/>
</dbReference>
<evidence type="ECO:0000313" key="12">
    <source>
        <dbReference type="EMBL" id="KZX13897.1"/>
    </source>
</evidence>
<dbReference type="Proteomes" id="UP000077428">
    <property type="component" value="Unassembled WGS sequence"/>
</dbReference>
<dbReference type="STRING" id="66851.MBORA_02260"/>
<keyword evidence="13" id="KW-1185">Reference proteome</keyword>
<evidence type="ECO:0000256" key="6">
    <source>
        <dbReference type="ARBA" id="ARBA00022840"/>
    </source>
</evidence>
<dbReference type="NCBIfam" id="TIGR00467">
    <property type="entry name" value="lysS_arch"/>
    <property type="match status" value="1"/>
</dbReference>
<evidence type="ECO:0000256" key="3">
    <source>
        <dbReference type="ARBA" id="ARBA00022490"/>
    </source>
</evidence>
<keyword evidence="3 10" id="KW-0963">Cytoplasm</keyword>
<dbReference type="GO" id="GO:0000049">
    <property type="term" value="F:tRNA binding"/>
    <property type="evidence" value="ECO:0007669"/>
    <property type="project" value="InterPro"/>
</dbReference>
<evidence type="ECO:0000313" key="13">
    <source>
        <dbReference type="Proteomes" id="UP000077428"/>
    </source>
</evidence>
<evidence type="ECO:0000256" key="1">
    <source>
        <dbReference type="ARBA" id="ARBA00004496"/>
    </source>
</evidence>
<evidence type="ECO:0000256" key="4">
    <source>
        <dbReference type="ARBA" id="ARBA00022598"/>
    </source>
</evidence>
<keyword evidence="7 10" id="KW-0648">Protein biosynthesis</keyword>
<dbReference type="Gene3D" id="1.10.10.770">
    <property type="match status" value="1"/>
</dbReference>
<name>A0A166CFR2_METOA</name>
<dbReference type="Gene3D" id="1.10.10.350">
    <property type="match status" value="1"/>
</dbReference>
<keyword evidence="6 10" id="KW-0067">ATP-binding</keyword>
<evidence type="ECO:0000256" key="8">
    <source>
        <dbReference type="ARBA" id="ARBA00023146"/>
    </source>
</evidence>
<comment type="similarity">
    <text evidence="2 10">Belongs to the class-I aminoacyl-tRNA synthetase family.</text>
</comment>
<dbReference type="SUPFAM" id="SSF52374">
    <property type="entry name" value="Nucleotidylyl transferase"/>
    <property type="match status" value="1"/>
</dbReference>
<dbReference type="AlphaFoldDB" id="A0A166CFR2"/>
<dbReference type="PANTHER" id="PTHR37940">
    <property type="entry name" value="LYSINE--TRNA LIGASE"/>
    <property type="match status" value="1"/>
</dbReference>
<dbReference type="InterPro" id="IPR002904">
    <property type="entry name" value="Lys-tRNA-ligase"/>
</dbReference>
<feature type="domain" description="Aminoacyl-tRNA synthetase class I anticodon-binding" evidence="11">
    <location>
        <begin position="410"/>
        <end position="525"/>
    </location>
</feature>
<comment type="caution">
    <text evidence="12">The sequence shown here is derived from an EMBL/GenBank/DDBJ whole genome shotgun (WGS) entry which is preliminary data.</text>
</comment>
<dbReference type="InterPro" id="IPR020751">
    <property type="entry name" value="aa-tRNA-synth_I_codon-bd_sub2"/>
</dbReference>
<organism evidence="12 13">
    <name type="scientific">Methanobrevibacter oralis</name>
    <dbReference type="NCBI Taxonomy" id="66851"/>
    <lineage>
        <taxon>Archaea</taxon>
        <taxon>Methanobacteriati</taxon>
        <taxon>Methanobacteriota</taxon>
        <taxon>Methanomada group</taxon>
        <taxon>Methanobacteria</taxon>
        <taxon>Methanobacteriales</taxon>
        <taxon>Methanobacteriaceae</taxon>
        <taxon>Methanobrevibacter</taxon>
    </lineage>
</organism>
<feature type="short sequence motif" description="'KMSKS' region" evidence="10">
    <location>
        <begin position="272"/>
        <end position="276"/>
    </location>
</feature>
<sequence>MKHWIEKIAEELNERNIEKHVIASGTSISGSIHIGNSCDVFIANAIGKKLRELGDDAETIWIADDHDPLRKVPFPLPEDYEKYLGMPYSTIPCPDGCCSNFVEHFEKPFLRVMKDYKIDIKTKSGFEMYKSGIYNDYIRIALEKTPQIKEIFNKYRREALADNWLPYNPICEECGRVNTTYAYDYDGDNIKYRCECGHKGEMDIKSGNGKLTWRVEWAARWKIFGVTCEPFGKDHAASGGSYDVSSVISEEIFNYEAPYPVPYEWITLDGEAMSKSHGVFFTPEEWLKIGPAESLNYYLFRSKPMKAKDFSPKMSFLDFMDQFDKVEKVFYDEEKAPSEKEGKKFKKIYEVSQINIGSPLPFRPPYRFLVNAYQIAGNNLEKIFNILKNNSQLTKSFENKNFDDLNENELAQFEERVNNVSYWLDTYAPKFVKFQVQEKNIPKLPLTDEQTQFLNDLANLIETTNYNKAEDLHDAMYEILEEQGLKPQKGFQAIYKMILGQKQGPRAASFLLSLDKDFVVKRLRRKA</sequence>
<protein>
    <recommendedName>
        <fullName evidence="10">Lysine--tRNA ligase</fullName>
        <ecNumber evidence="10">6.1.1.6</ecNumber>
    </recommendedName>
    <alternativeName>
        <fullName evidence="10">Lysyl-tRNA synthetase</fullName>
        <shortName evidence="10">LysRS</shortName>
    </alternativeName>
</protein>
<keyword evidence="5 10" id="KW-0547">Nucleotide-binding</keyword>
<keyword evidence="8 10" id="KW-0030">Aminoacyl-tRNA synthetase</keyword>
<dbReference type="GO" id="GO:0005737">
    <property type="term" value="C:cytoplasm"/>
    <property type="evidence" value="ECO:0007669"/>
    <property type="project" value="UniProtKB-SubCell"/>
</dbReference>
<comment type="subcellular location">
    <subcellularLocation>
        <location evidence="1 10">Cytoplasm</location>
    </subcellularLocation>
</comment>
<dbReference type="GO" id="GO:0006430">
    <property type="term" value="P:lysyl-tRNA aminoacylation"/>
    <property type="evidence" value="ECO:0007669"/>
    <property type="project" value="UniProtKB-UniRule"/>
</dbReference>
<dbReference type="OrthoDB" id="6838at2157"/>
<feature type="short sequence motif" description="'HIGH' region" evidence="10">
    <location>
        <begin position="28"/>
        <end position="36"/>
    </location>
</feature>
<dbReference type="GO" id="GO:0005524">
    <property type="term" value="F:ATP binding"/>
    <property type="evidence" value="ECO:0007669"/>
    <property type="project" value="UniProtKB-UniRule"/>
</dbReference>
<proteinExistence type="inferred from homology"/>
<evidence type="ECO:0000259" key="11">
    <source>
        <dbReference type="Pfam" id="PF19269"/>
    </source>
</evidence>